<reference evidence="1" key="2">
    <citation type="journal article" date="2023" name="Front Nutr">
        <title>Lactiplantibacillus pentosus P2020 protects the hyperuricemia and renal inflammation in mice.</title>
        <authorList>
            <person name="Wang Z."/>
            <person name="Song L."/>
            <person name="Li X."/>
            <person name="Xiao Y."/>
            <person name="Huang Y."/>
            <person name="Zhang Y."/>
            <person name="Li J."/>
            <person name="Li M."/>
            <person name="Ren Z."/>
        </authorList>
    </citation>
    <scope>NUCLEOTIDE SEQUENCE</scope>
    <source>
        <strain evidence="1">P2000</strain>
    </source>
</reference>
<comment type="caution">
    <text evidence="1">The sequence shown here is derived from an EMBL/GenBank/DDBJ whole genome shotgun (WGS) entry which is preliminary data.</text>
</comment>
<dbReference type="RefSeq" id="WP_056952905.1">
    <property type="nucleotide sequence ID" value="NZ_BJZC01000093.1"/>
</dbReference>
<accession>A0AAX6LJ74</accession>
<evidence type="ECO:0000313" key="1">
    <source>
        <dbReference type="EMBL" id="MDF2314592.1"/>
    </source>
</evidence>
<dbReference type="GeneID" id="49392413"/>
<dbReference type="Proteomes" id="UP001151834">
    <property type="component" value="Unassembled WGS sequence"/>
</dbReference>
<gene>
    <name evidence="1" type="ORF">OOJ94_17630</name>
</gene>
<name>A0AAX6LJ74_LACPE</name>
<reference evidence="1" key="1">
    <citation type="submission" date="2022-11" db="EMBL/GenBank/DDBJ databases">
        <authorList>
            <person name="Wang Z."/>
        </authorList>
    </citation>
    <scope>NUCLEOTIDE SEQUENCE</scope>
    <source>
        <strain evidence="1">P2000</strain>
    </source>
</reference>
<dbReference type="GO" id="GO:0003677">
    <property type="term" value="F:DNA binding"/>
    <property type="evidence" value="ECO:0007669"/>
    <property type="project" value="UniProtKB-KW"/>
</dbReference>
<protein>
    <submittedName>
        <fullName evidence="1">DNA-binding protein</fullName>
    </submittedName>
</protein>
<dbReference type="AlphaFoldDB" id="A0AAX6LJ74"/>
<sequence>MKESLPRYMSIKQTLVYFNIKSRNTLKKNYIAKGLPVVIINGTKRIDQVDADKFMEAHKV</sequence>
<dbReference type="EMBL" id="JAPEQV010000068">
    <property type="protein sequence ID" value="MDF2314592.1"/>
    <property type="molecule type" value="Genomic_DNA"/>
</dbReference>
<organism evidence="1 2">
    <name type="scientific">Lactiplantibacillus pentosus</name>
    <name type="common">Lactobacillus pentosus</name>
    <dbReference type="NCBI Taxonomy" id="1589"/>
    <lineage>
        <taxon>Bacteria</taxon>
        <taxon>Bacillati</taxon>
        <taxon>Bacillota</taxon>
        <taxon>Bacilli</taxon>
        <taxon>Lactobacillales</taxon>
        <taxon>Lactobacillaceae</taxon>
        <taxon>Lactiplantibacillus</taxon>
    </lineage>
</organism>
<proteinExistence type="predicted"/>
<keyword evidence="1" id="KW-0238">DNA-binding</keyword>
<evidence type="ECO:0000313" key="2">
    <source>
        <dbReference type="Proteomes" id="UP001151834"/>
    </source>
</evidence>